<dbReference type="VEuPathDB" id="TriTrypDB:LpyrH10_11_2790"/>
<dbReference type="Gene3D" id="3.40.50.720">
    <property type="entry name" value="NAD(P)-binding Rossmann-like Domain"/>
    <property type="match status" value="1"/>
</dbReference>
<evidence type="ECO:0000313" key="4">
    <source>
        <dbReference type="Proteomes" id="UP000037923"/>
    </source>
</evidence>
<dbReference type="OrthoDB" id="5840532at2759"/>
<dbReference type="RefSeq" id="XP_015657813.1">
    <property type="nucleotide sequence ID" value="XM_015803988.1"/>
</dbReference>
<dbReference type="GeneID" id="26906104"/>
<dbReference type="InterPro" id="IPR003560">
    <property type="entry name" value="DHB_DH"/>
</dbReference>
<dbReference type="GO" id="GO:0019290">
    <property type="term" value="P:siderophore biosynthetic process"/>
    <property type="evidence" value="ECO:0007669"/>
    <property type="project" value="InterPro"/>
</dbReference>
<accession>A0A0N0VEU7</accession>
<gene>
    <name evidence="3" type="ORF">ABB37_05814</name>
</gene>
<comment type="similarity">
    <text evidence="1">Belongs to the short-chain dehydrogenases/reductases (SDR) family.</text>
</comment>
<proteinExistence type="inferred from homology"/>
<dbReference type="PRINTS" id="PR01397">
    <property type="entry name" value="DHBDHDRGNASE"/>
</dbReference>
<sequence length="137" mass="14568">MSHELINKIAFITGAGAGLGRGISELCFERGCSVFLADVNGASVEKLAVTLNAGKHAVEGQRAVAAALDVSNEQQWTTVVDACKSAFGRIDILVCDAGWHAMAPLEHVTLDIWNRMMNINAFGVLLGMRTVAPLMKA</sequence>
<dbReference type="Proteomes" id="UP000037923">
    <property type="component" value="Unassembled WGS sequence"/>
</dbReference>
<evidence type="ECO:0000313" key="3">
    <source>
        <dbReference type="EMBL" id="KPA79374.1"/>
    </source>
</evidence>
<dbReference type="GO" id="GO:0008667">
    <property type="term" value="F:2,3-dihydro-2,3-dihydroxybenzoate dehydrogenase activity"/>
    <property type="evidence" value="ECO:0007669"/>
    <property type="project" value="InterPro"/>
</dbReference>
<dbReference type="SUPFAM" id="SSF51735">
    <property type="entry name" value="NAD(P)-binding Rossmann-fold domains"/>
    <property type="match status" value="1"/>
</dbReference>
<evidence type="ECO:0000256" key="1">
    <source>
        <dbReference type="ARBA" id="ARBA00006484"/>
    </source>
</evidence>
<keyword evidence="2" id="KW-0560">Oxidoreductase</keyword>
<dbReference type="PANTHER" id="PTHR43008">
    <property type="entry name" value="BENZIL REDUCTASE"/>
    <property type="match status" value="1"/>
</dbReference>
<dbReference type="Pfam" id="PF00106">
    <property type="entry name" value="adh_short"/>
    <property type="match status" value="1"/>
</dbReference>
<name>A0A0N0VEU7_LEPPY</name>
<dbReference type="InterPro" id="IPR036291">
    <property type="entry name" value="NAD(P)-bd_dom_sf"/>
</dbReference>
<organism evidence="3 4">
    <name type="scientific">Leptomonas pyrrhocoris</name>
    <name type="common">Firebug parasite</name>
    <dbReference type="NCBI Taxonomy" id="157538"/>
    <lineage>
        <taxon>Eukaryota</taxon>
        <taxon>Discoba</taxon>
        <taxon>Euglenozoa</taxon>
        <taxon>Kinetoplastea</taxon>
        <taxon>Metakinetoplastina</taxon>
        <taxon>Trypanosomatida</taxon>
        <taxon>Trypanosomatidae</taxon>
        <taxon>Leishmaniinae</taxon>
        <taxon>Leptomonas</taxon>
    </lineage>
</organism>
<dbReference type="AlphaFoldDB" id="A0A0N0VEU7"/>
<comment type="caution">
    <text evidence="3">The sequence shown here is derived from an EMBL/GenBank/DDBJ whole genome shotgun (WGS) entry which is preliminary data.</text>
</comment>
<dbReference type="GO" id="GO:0016616">
    <property type="term" value="F:oxidoreductase activity, acting on the CH-OH group of donors, NAD or NADP as acceptor"/>
    <property type="evidence" value="ECO:0007669"/>
    <property type="project" value="UniProtKB-ARBA"/>
</dbReference>
<protein>
    <submittedName>
        <fullName evidence="3">Putative short chain dehydrogenase</fullName>
    </submittedName>
</protein>
<dbReference type="GO" id="GO:0050664">
    <property type="term" value="F:oxidoreductase activity, acting on NAD(P)H, oxygen as acceptor"/>
    <property type="evidence" value="ECO:0007669"/>
    <property type="project" value="TreeGrafter"/>
</dbReference>
<keyword evidence="4" id="KW-1185">Reference proteome</keyword>
<dbReference type="EMBL" id="LGTL01000011">
    <property type="protein sequence ID" value="KPA79374.1"/>
    <property type="molecule type" value="Genomic_DNA"/>
</dbReference>
<dbReference type="PANTHER" id="PTHR43008:SF7">
    <property type="entry name" value="SHORT CHAIN DEHYDROGENASE_REDUCTASE (AFU_ORTHOLOGUE AFUA_2G00830)"/>
    <property type="match status" value="1"/>
</dbReference>
<dbReference type="CDD" id="cd05233">
    <property type="entry name" value="SDR_c"/>
    <property type="match status" value="1"/>
</dbReference>
<reference evidence="3 4" key="1">
    <citation type="submission" date="2015-07" db="EMBL/GenBank/DDBJ databases">
        <title>High-quality genome of monoxenous trypanosomatid Leptomonas pyrrhocoris.</title>
        <authorList>
            <person name="Flegontov P."/>
            <person name="Butenko A."/>
            <person name="Firsov S."/>
            <person name="Vlcek C."/>
            <person name="Logacheva M.D."/>
            <person name="Field M."/>
            <person name="Filatov D."/>
            <person name="Flegontova O."/>
            <person name="Gerasimov E."/>
            <person name="Jackson A.P."/>
            <person name="Kelly S."/>
            <person name="Opperdoes F."/>
            <person name="O'Reilly A."/>
            <person name="Votypka J."/>
            <person name="Yurchenko V."/>
            <person name="Lukes J."/>
        </authorList>
    </citation>
    <scope>NUCLEOTIDE SEQUENCE [LARGE SCALE GENOMIC DNA]</scope>
    <source>
        <strain evidence="3">H10</strain>
    </source>
</reference>
<evidence type="ECO:0000256" key="2">
    <source>
        <dbReference type="ARBA" id="ARBA00023002"/>
    </source>
</evidence>
<dbReference type="InterPro" id="IPR002347">
    <property type="entry name" value="SDR_fam"/>
</dbReference>